<accession>A0ABQ8JKW6</accession>
<evidence type="ECO:0000313" key="3">
    <source>
        <dbReference type="Proteomes" id="UP000887458"/>
    </source>
</evidence>
<name>A0ABQ8JKW6_DERPT</name>
<gene>
    <name evidence="2" type="ORF">DERP_007637</name>
</gene>
<feature type="transmembrane region" description="Helical" evidence="1">
    <location>
        <begin position="28"/>
        <end position="49"/>
    </location>
</feature>
<reference evidence="2 3" key="1">
    <citation type="journal article" date="2018" name="J. Allergy Clin. Immunol.">
        <title>High-quality assembly of Dermatophagoides pteronyssinus genome and transcriptome reveals a wide range of novel allergens.</title>
        <authorList>
            <person name="Liu X.Y."/>
            <person name="Yang K.Y."/>
            <person name="Wang M.Q."/>
            <person name="Kwok J.S."/>
            <person name="Zeng X."/>
            <person name="Yang Z."/>
            <person name="Xiao X.J."/>
            <person name="Lau C.P."/>
            <person name="Li Y."/>
            <person name="Huang Z.M."/>
            <person name="Ba J.G."/>
            <person name="Yim A.K."/>
            <person name="Ouyang C.Y."/>
            <person name="Ngai S.M."/>
            <person name="Chan T.F."/>
            <person name="Leung E.L."/>
            <person name="Liu L."/>
            <person name="Liu Z.G."/>
            <person name="Tsui S.K."/>
        </authorList>
    </citation>
    <scope>NUCLEOTIDE SEQUENCE [LARGE SCALE GENOMIC DNA]</scope>
    <source>
        <strain evidence="2">Derp</strain>
    </source>
</reference>
<organism evidence="2 3">
    <name type="scientific">Dermatophagoides pteronyssinus</name>
    <name type="common">European house dust mite</name>
    <dbReference type="NCBI Taxonomy" id="6956"/>
    <lineage>
        <taxon>Eukaryota</taxon>
        <taxon>Metazoa</taxon>
        <taxon>Ecdysozoa</taxon>
        <taxon>Arthropoda</taxon>
        <taxon>Chelicerata</taxon>
        <taxon>Arachnida</taxon>
        <taxon>Acari</taxon>
        <taxon>Acariformes</taxon>
        <taxon>Sarcoptiformes</taxon>
        <taxon>Astigmata</taxon>
        <taxon>Psoroptidia</taxon>
        <taxon>Analgoidea</taxon>
        <taxon>Pyroglyphidae</taxon>
        <taxon>Dermatophagoidinae</taxon>
        <taxon>Dermatophagoides</taxon>
    </lineage>
</organism>
<protein>
    <submittedName>
        <fullName evidence="2">Uncharacterized protein</fullName>
    </submittedName>
</protein>
<keyword evidence="1" id="KW-1133">Transmembrane helix</keyword>
<sequence length="60" mass="7413">MSKKREYQKLLDNMKLCFNHEDSKCNNIFLYGWIVEYFYVYVVVFFQMVHKHEGIVENEN</sequence>
<comment type="caution">
    <text evidence="2">The sequence shown here is derived from an EMBL/GenBank/DDBJ whole genome shotgun (WGS) entry which is preliminary data.</text>
</comment>
<proteinExistence type="predicted"/>
<dbReference type="EMBL" id="NJHN03000034">
    <property type="protein sequence ID" value="KAH9423045.1"/>
    <property type="molecule type" value="Genomic_DNA"/>
</dbReference>
<reference evidence="2 3" key="2">
    <citation type="journal article" date="2022" name="Mol. Biol. Evol.">
        <title>Comparative Genomics Reveals Insights into the Divergent Evolution of Astigmatic Mites and Household Pest Adaptations.</title>
        <authorList>
            <person name="Xiong Q."/>
            <person name="Wan A.T."/>
            <person name="Liu X."/>
            <person name="Fung C.S."/>
            <person name="Xiao X."/>
            <person name="Malainual N."/>
            <person name="Hou J."/>
            <person name="Wang L."/>
            <person name="Wang M."/>
            <person name="Yang K.Y."/>
            <person name="Cui Y."/>
            <person name="Leung E.L."/>
            <person name="Nong W."/>
            <person name="Shin S.K."/>
            <person name="Au S.W."/>
            <person name="Jeong K.Y."/>
            <person name="Chew F.T."/>
            <person name="Hui J.H."/>
            <person name="Leung T.F."/>
            <person name="Tungtrongchitr A."/>
            <person name="Zhong N."/>
            <person name="Liu Z."/>
            <person name="Tsui S.K."/>
        </authorList>
    </citation>
    <scope>NUCLEOTIDE SEQUENCE [LARGE SCALE GENOMIC DNA]</scope>
    <source>
        <strain evidence="2">Derp</strain>
    </source>
</reference>
<keyword evidence="1" id="KW-0472">Membrane</keyword>
<evidence type="ECO:0000256" key="1">
    <source>
        <dbReference type="SAM" id="Phobius"/>
    </source>
</evidence>
<dbReference type="Proteomes" id="UP000887458">
    <property type="component" value="Unassembled WGS sequence"/>
</dbReference>
<keyword evidence="1" id="KW-0812">Transmembrane</keyword>
<keyword evidence="3" id="KW-1185">Reference proteome</keyword>
<evidence type="ECO:0000313" key="2">
    <source>
        <dbReference type="EMBL" id="KAH9423045.1"/>
    </source>
</evidence>